<evidence type="ECO:0000256" key="7">
    <source>
        <dbReference type="ARBA" id="ARBA00052328"/>
    </source>
</evidence>
<feature type="binding site" evidence="9">
    <location>
        <position position="95"/>
    </location>
    <ligand>
        <name>5-phospho-alpha-D-ribose 1-diphosphate</name>
        <dbReference type="ChEBI" id="CHEBI:58017"/>
    </ligand>
</feature>
<dbReference type="SUPFAM" id="SSF47648">
    <property type="entry name" value="Nucleoside phosphorylase/phosphoribosyltransferase N-terminal domain"/>
    <property type="match status" value="1"/>
</dbReference>
<evidence type="ECO:0000256" key="3">
    <source>
        <dbReference type="ARBA" id="ARBA00022676"/>
    </source>
</evidence>
<keyword evidence="3 9" id="KW-0328">Glycosyltransferase</keyword>
<protein>
    <recommendedName>
        <fullName evidence="9">Anthranilate phosphoribosyltransferase</fullName>
        <ecNumber evidence="9">2.4.2.18</ecNumber>
    </recommendedName>
</protein>
<comment type="caution">
    <text evidence="12">The sequence shown here is derived from an EMBL/GenBank/DDBJ whole genome shotgun (WGS) entry which is preliminary data.</text>
</comment>
<feature type="domain" description="Glycosyl transferase family 3" evidence="10">
    <location>
        <begin position="80"/>
        <end position="334"/>
    </location>
</feature>
<feature type="binding site" evidence="9">
    <location>
        <begin position="115"/>
        <end position="123"/>
    </location>
    <ligand>
        <name>5-phospho-alpha-D-ribose 1-diphosphate</name>
        <dbReference type="ChEBI" id="CHEBI:58017"/>
    </ligand>
</feature>
<evidence type="ECO:0000259" key="11">
    <source>
        <dbReference type="Pfam" id="PF02885"/>
    </source>
</evidence>
<feature type="binding site" evidence="9">
    <location>
        <begin position="97"/>
        <end position="100"/>
    </location>
    <ligand>
        <name>5-phospho-alpha-D-ribose 1-diphosphate</name>
        <dbReference type="ChEBI" id="CHEBI:58017"/>
    </ligand>
</feature>
<dbReference type="GO" id="GO:0000287">
    <property type="term" value="F:magnesium ion binding"/>
    <property type="evidence" value="ECO:0007669"/>
    <property type="project" value="UniProtKB-UniRule"/>
</dbReference>
<dbReference type="PANTHER" id="PTHR43285:SF2">
    <property type="entry name" value="ANTHRANILATE PHOSPHORIBOSYLTRANSFERASE"/>
    <property type="match status" value="1"/>
</dbReference>
<feature type="binding site" evidence="9">
    <location>
        <position position="87"/>
    </location>
    <ligand>
        <name>5-phospho-alpha-D-ribose 1-diphosphate</name>
        <dbReference type="ChEBI" id="CHEBI:58017"/>
    </ligand>
</feature>
<comment type="cofactor">
    <cofactor evidence="9">
        <name>Mg(2+)</name>
        <dbReference type="ChEBI" id="CHEBI:18420"/>
    </cofactor>
    <text evidence="9">Binds 2 magnesium ions per monomer.</text>
</comment>
<evidence type="ECO:0000313" key="13">
    <source>
        <dbReference type="Proteomes" id="UP000239209"/>
    </source>
</evidence>
<feature type="binding site" evidence="9">
    <location>
        <position position="231"/>
    </location>
    <ligand>
        <name>Mg(2+)</name>
        <dbReference type="ChEBI" id="CHEBI:18420"/>
        <label>2</label>
    </ligand>
</feature>
<evidence type="ECO:0000313" key="12">
    <source>
        <dbReference type="EMBL" id="PRY30178.1"/>
    </source>
</evidence>
<feature type="binding site" evidence="9">
    <location>
        <begin position="90"/>
        <end position="91"/>
    </location>
    <ligand>
        <name>5-phospho-alpha-D-ribose 1-diphosphate</name>
        <dbReference type="ChEBI" id="CHEBI:58017"/>
    </ligand>
</feature>
<keyword evidence="9" id="KW-0479">Metal-binding</keyword>
<evidence type="ECO:0000256" key="8">
    <source>
        <dbReference type="ARBA" id="ARBA00061188"/>
    </source>
</evidence>
<dbReference type="InterPro" id="IPR000312">
    <property type="entry name" value="Glycosyl_Trfase_fam3"/>
</dbReference>
<comment type="similarity">
    <text evidence="9">Belongs to the anthranilate phosphoribosyltransferase family.</text>
</comment>
<dbReference type="InterPro" id="IPR035902">
    <property type="entry name" value="Nuc_phospho_transferase"/>
</dbReference>
<dbReference type="UniPathway" id="UPA00035">
    <property type="reaction ID" value="UER00041"/>
</dbReference>
<dbReference type="Gene3D" id="3.40.1030.10">
    <property type="entry name" value="Nucleoside phosphorylase/phosphoribosyltransferase catalytic domain"/>
    <property type="match status" value="1"/>
</dbReference>
<feature type="domain" description="Glycosyl transferase family 3 N-terminal" evidence="11">
    <location>
        <begin position="8"/>
        <end position="69"/>
    </location>
</feature>
<comment type="similarity">
    <text evidence="8">In the C-terminal section; belongs to the anthranilate phosphoribosyltransferase family.</text>
</comment>
<dbReference type="InterPro" id="IPR017459">
    <property type="entry name" value="Glycosyl_Trfase_fam3_N_dom"/>
</dbReference>
<comment type="pathway">
    <text evidence="1 9">Amino-acid biosynthesis; L-tryptophan biosynthesis; L-tryptophan from chorismate: step 2/5.</text>
</comment>
<comment type="caution">
    <text evidence="9">Lacks conserved residue(s) required for the propagation of feature annotation.</text>
</comment>
<keyword evidence="5 9" id="KW-0822">Tryptophan biosynthesis</keyword>
<organism evidence="12 13">
    <name type="scientific">Pseudosporangium ferrugineum</name>
    <dbReference type="NCBI Taxonomy" id="439699"/>
    <lineage>
        <taxon>Bacteria</taxon>
        <taxon>Bacillati</taxon>
        <taxon>Actinomycetota</taxon>
        <taxon>Actinomycetes</taxon>
        <taxon>Micromonosporales</taxon>
        <taxon>Micromonosporaceae</taxon>
        <taxon>Pseudosporangium</taxon>
    </lineage>
</organism>
<evidence type="ECO:0000256" key="6">
    <source>
        <dbReference type="ARBA" id="ARBA00023141"/>
    </source>
</evidence>
<sequence length="354" mass="36435">MGAPTWPNLLSALLRGEELPAHDTAWAMDEIMAGNATPVQVAGFAVALRAKGETPVELAGLVESMLSNATVVDLPEAVRADAVDVVGTGGDRAHTVNISTMAAIIVAAAGVKVVKHGNRAASSACGTADLLEHFGIPLDLGPDGVARTVAEAGIGFCFAARYHPGMRHASVTRRELGHPTFFNVLGPLTNPARPRSAAVGCFDQRMAPVMAEVFAGRGDSALVMRGEDGLDEFTTAAPTRIWTVKDGTVTESVVDATDFGVPRSEPGDLRGGDATFNADAALRTFAGERGPVRDAVLVNAAAAFAAHAGFPGTFADTMRAGIARAVEAVDSGAATALLDRWVEAAKAAKAAEQS</sequence>
<feature type="binding site" evidence="9">
    <location>
        <position position="173"/>
    </location>
    <ligand>
        <name>anthranilate</name>
        <dbReference type="ChEBI" id="CHEBI:16567"/>
        <label>2</label>
    </ligand>
</feature>
<dbReference type="FunFam" id="3.40.1030.10:FF:000002">
    <property type="entry name" value="Anthranilate phosphoribosyltransferase"/>
    <property type="match status" value="1"/>
</dbReference>
<accession>A0A2T0S9T6</accession>
<evidence type="ECO:0000256" key="1">
    <source>
        <dbReference type="ARBA" id="ARBA00004907"/>
    </source>
</evidence>
<dbReference type="InterPro" id="IPR036320">
    <property type="entry name" value="Glycosyl_Trfase_fam3_N_dom_sf"/>
</dbReference>
<dbReference type="Proteomes" id="UP000239209">
    <property type="component" value="Unassembled WGS sequence"/>
</dbReference>
<dbReference type="GO" id="GO:0000162">
    <property type="term" value="P:L-tryptophan biosynthetic process"/>
    <property type="evidence" value="ECO:0007669"/>
    <property type="project" value="UniProtKB-UniRule"/>
</dbReference>
<keyword evidence="4 9" id="KW-0808">Transferase</keyword>
<dbReference type="PANTHER" id="PTHR43285">
    <property type="entry name" value="ANTHRANILATE PHOSPHORIBOSYLTRANSFERASE"/>
    <property type="match status" value="1"/>
</dbReference>
<dbReference type="SUPFAM" id="SSF52418">
    <property type="entry name" value="Nucleoside phosphorylase/phosphoribosyltransferase catalytic domain"/>
    <property type="match status" value="1"/>
</dbReference>
<keyword evidence="13" id="KW-1185">Reference proteome</keyword>
<feature type="binding site" evidence="9">
    <location>
        <position position="118"/>
    </location>
    <ligand>
        <name>anthranilate</name>
        <dbReference type="ChEBI" id="CHEBI:16567"/>
        <label>1</label>
    </ligand>
</feature>
<feature type="binding site" evidence="9">
    <location>
        <position position="87"/>
    </location>
    <ligand>
        <name>anthranilate</name>
        <dbReference type="ChEBI" id="CHEBI:16567"/>
        <label>1</label>
    </ligand>
</feature>
<dbReference type="Pfam" id="PF02885">
    <property type="entry name" value="Glycos_trans_3N"/>
    <property type="match status" value="1"/>
</dbReference>
<comment type="function">
    <text evidence="9">Catalyzes the transfer of the phosphoribosyl group of 5-phosphorylribose-1-pyrophosphate (PRPP) to anthranilate to yield N-(5'-phosphoribosyl)-anthranilate (PRA).</text>
</comment>
<dbReference type="Gene3D" id="1.20.970.10">
    <property type="entry name" value="Transferase, Pyrimidine Nucleoside Phosphorylase, Chain C"/>
    <property type="match status" value="1"/>
</dbReference>
<dbReference type="AlphaFoldDB" id="A0A2T0S9T6"/>
<keyword evidence="9" id="KW-0460">Magnesium</keyword>
<evidence type="ECO:0000256" key="5">
    <source>
        <dbReference type="ARBA" id="ARBA00022822"/>
    </source>
</evidence>
<keyword evidence="6 9" id="KW-0057">Aromatic amino acid biosynthesis</keyword>
<proteinExistence type="inferred from homology"/>
<reference evidence="12 13" key="1">
    <citation type="submission" date="2018-03" db="EMBL/GenBank/DDBJ databases">
        <title>Genomic Encyclopedia of Archaeal and Bacterial Type Strains, Phase II (KMG-II): from individual species to whole genera.</title>
        <authorList>
            <person name="Goeker M."/>
        </authorList>
    </citation>
    <scope>NUCLEOTIDE SEQUENCE [LARGE SCALE GENOMIC DNA]</scope>
    <source>
        <strain evidence="12 13">DSM 45348</strain>
    </source>
</reference>
<dbReference type="RefSeq" id="WP_106126827.1">
    <property type="nucleotide sequence ID" value="NZ_PVZG01000005.1"/>
</dbReference>
<dbReference type="Pfam" id="PF00591">
    <property type="entry name" value="Glycos_transf_3"/>
    <property type="match status" value="1"/>
</dbReference>
<comment type="catalytic activity">
    <reaction evidence="7 9">
        <text>N-(5-phospho-beta-D-ribosyl)anthranilate + diphosphate = 5-phospho-alpha-D-ribose 1-diphosphate + anthranilate</text>
        <dbReference type="Rhea" id="RHEA:11768"/>
        <dbReference type="ChEBI" id="CHEBI:16567"/>
        <dbReference type="ChEBI" id="CHEBI:18277"/>
        <dbReference type="ChEBI" id="CHEBI:33019"/>
        <dbReference type="ChEBI" id="CHEBI:58017"/>
        <dbReference type="EC" id="2.4.2.18"/>
    </reaction>
</comment>
<dbReference type="GO" id="GO:0005829">
    <property type="term" value="C:cytosol"/>
    <property type="evidence" value="ECO:0007669"/>
    <property type="project" value="TreeGrafter"/>
</dbReference>
<name>A0A2T0S9T6_9ACTN</name>
<evidence type="ECO:0000256" key="4">
    <source>
        <dbReference type="ARBA" id="ARBA00022679"/>
    </source>
</evidence>
<dbReference type="NCBIfam" id="TIGR01245">
    <property type="entry name" value="trpD"/>
    <property type="match status" value="1"/>
</dbReference>
<feature type="binding site" evidence="9">
    <location>
        <position position="232"/>
    </location>
    <ligand>
        <name>Mg(2+)</name>
        <dbReference type="ChEBI" id="CHEBI:18420"/>
        <label>1</label>
    </ligand>
</feature>
<gene>
    <name evidence="9" type="primary">trpD</name>
    <name evidence="12" type="ORF">CLV70_105348</name>
</gene>
<keyword evidence="2 9" id="KW-0028">Amino-acid biosynthesis</keyword>
<dbReference type="EMBL" id="PVZG01000005">
    <property type="protein sequence ID" value="PRY30178.1"/>
    <property type="molecule type" value="Genomic_DNA"/>
</dbReference>
<dbReference type="InterPro" id="IPR005940">
    <property type="entry name" value="Anthranilate_Pribosyl_Tfrase"/>
</dbReference>
<evidence type="ECO:0000259" key="10">
    <source>
        <dbReference type="Pfam" id="PF00591"/>
    </source>
</evidence>
<evidence type="ECO:0000256" key="2">
    <source>
        <dbReference type="ARBA" id="ARBA00022605"/>
    </source>
</evidence>
<feature type="binding site" evidence="9">
    <location>
        <position position="232"/>
    </location>
    <ligand>
        <name>Mg(2+)</name>
        <dbReference type="ChEBI" id="CHEBI:18420"/>
        <label>2</label>
    </ligand>
</feature>
<feature type="binding site" evidence="9">
    <location>
        <position position="99"/>
    </location>
    <ligand>
        <name>Mg(2+)</name>
        <dbReference type="ChEBI" id="CHEBI:18420"/>
        <label>1</label>
    </ligand>
</feature>
<dbReference type="OrthoDB" id="9806430at2"/>
<dbReference type="EC" id="2.4.2.18" evidence="9"/>
<evidence type="ECO:0000256" key="9">
    <source>
        <dbReference type="HAMAP-Rule" id="MF_00211"/>
    </source>
</evidence>
<dbReference type="GO" id="GO:0004048">
    <property type="term" value="F:anthranilate phosphoribosyltransferase activity"/>
    <property type="evidence" value="ECO:0007669"/>
    <property type="project" value="UniProtKB-UniRule"/>
</dbReference>
<comment type="subunit">
    <text evidence="9">Homodimer.</text>
</comment>
<feature type="binding site" evidence="9">
    <location>
        <position position="127"/>
    </location>
    <ligand>
        <name>5-phospho-alpha-D-ribose 1-diphosphate</name>
        <dbReference type="ChEBI" id="CHEBI:58017"/>
    </ligand>
</feature>
<dbReference type="HAMAP" id="MF_00211">
    <property type="entry name" value="TrpD"/>
    <property type="match status" value="1"/>
</dbReference>